<evidence type="ECO:0000313" key="1">
    <source>
        <dbReference type="EMBL" id="ORV02604.1"/>
    </source>
</evidence>
<reference evidence="1 2" key="1">
    <citation type="submission" date="2016-01" db="EMBL/GenBank/DDBJ databases">
        <title>The new phylogeny of the genus Mycobacterium.</title>
        <authorList>
            <person name="Tarcisio F."/>
            <person name="Conor M."/>
            <person name="Antonella G."/>
            <person name="Elisabetta G."/>
            <person name="Giulia F.S."/>
            <person name="Sara T."/>
            <person name="Anna F."/>
            <person name="Clotilde B."/>
            <person name="Roberto B."/>
            <person name="Veronica D.S."/>
            <person name="Fabio R."/>
            <person name="Monica P."/>
            <person name="Olivier J."/>
            <person name="Enrico T."/>
            <person name="Nicola S."/>
        </authorList>
    </citation>
    <scope>NUCLEOTIDE SEQUENCE [LARGE SCALE GENOMIC DNA]</scope>
    <source>
        <strain evidence="1 2">DSM 44179</strain>
    </source>
</reference>
<dbReference type="AlphaFoldDB" id="A0A1X1RB97"/>
<dbReference type="Proteomes" id="UP000193484">
    <property type="component" value="Unassembled WGS sequence"/>
</dbReference>
<dbReference type="EMBL" id="LQOJ01000040">
    <property type="protein sequence ID" value="ORV02604.1"/>
    <property type="molecule type" value="Genomic_DNA"/>
</dbReference>
<organism evidence="1 2">
    <name type="scientific">Mycolicibacterium fallax</name>
    <name type="common">Mycobacterium fallax</name>
    <dbReference type="NCBI Taxonomy" id="1793"/>
    <lineage>
        <taxon>Bacteria</taxon>
        <taxon>Bacillati</taxon>
        <taxon>Actinomycetota</taxon>
        <taxon>Actinomycetes</taxon>
        <taxon>Mycobacteriales</taxon>
        <taxon>Mycobacteriaceae</taxon>
        <taxon>Mycolicibacterium</taxon>
    </lineage>
</organism>
<protein>
    <submittedName>
        <fullName evidence="1">Uncharacterized protein</fullName>
    </submittedName>
</protein>
<dbReference type="RefSeq" id="WP_085096342.1">
    <property type="nucleotide sequence ID" value="NZ_AP022603.1"/>
</dbReference>
<sequence>MLAGCGSPAGTDEHGGSIDGPISYSPVGTTMTIDCGPGRALNITGSNNALTVTGRCSDVEITGSDNRVTVEEISGTIRAAGVNNTVTYRAGTPRMTVSGAGNTVARG</sequence>
<dbReference type="STRING" id="1793.AWC04_11820"/>
<keyword evidence="2" id="KW-1185">Reference proteome</keyword>
<evidence type="ECO:0000313" key="2">
    <source>
        <dbReference type="Proteomes" id="UP000193484"/>
    </source>
</evidence>
<dbReference type="InterPro" id="IPR021417">
    <property type="entry name" value="DUF3060"/>
</dbReference>
<accession>A0A1X1RB97</accession>
<dbReference type="Pfam" id="PF11259">
    <property type="entry name" value="DUF3060"/>
    <property type="match status" value="1"/>
</dbReference>
<comment type="caution">
    <text evidence="1">The sequence shown here is derived from an EMBL/GenBank/DDBJ whole genome shotgun (WGS) entry which is preliminary data.</text>
</comment>
<name>A0A1X1RB97_MYCFA</name>
<gene>
    <name evidence="1" type="ORF">AWC04_11820</name>
</gene>
<dbReference type="OrthoDB" id="4752871at2"/>
<proteinExistence type="predicted"/>